<feature type="domain" description="Plasmid pRiA4b Orf3-like" evidence="1">
    <location>
        <begin position="35"/>
        <end position="105"/>
    </location>
</feature>
<gene>
    <name evidence="2" type="ORF">BU26DRAFT_307486</name>
</gene>
<keyword evidence="3" id="KW-1185">Reference proteome</keyword>
<dbReference type="Proteomes" id="UP000800094">
    <property type="component" value="Unassembled WGS sequence"/>
</dbReference>
<dbReference type="InterPro" id="IPR024047">
    <property type="entry name" value="MM3350-like_sf"/>
</dbReference>
<dbReference type="OrthoDB" id="2940229at2759"/>
<reference evidence="2" key="1">
    <citation type="journal article" date="2020" name="Stud. Mycol.">
        <title>101 Dothideomycetes genomes: a test case for predicting lifestyles and emergence of pathogens.</title>
        <authorList>
            <person name="Haridas S."/>
            <person name="Albert R."/>
            <person name="Binder M."/>
            <person name="Bloem J."/>
            <person name="Labutti K."/>
            <person name="Salamov A."/>
            <person name="Andreopoulos B."/>
            <person name="Baker S."/>
            <person name="Barry K."/>
            <person name="Bills G."/>
            <person name="Bluhm B."/>
            <person name="Cannon C."/>
            <person name="Castanera R."/>
            <person name="Culley D."/>
            <person name="Daum C."/>
            <person name="Ezra D."/>
            <person name="Gonzalez J."/>
            <person name="Henrissat B."/>
            <person name="Kuo A."/>
            <person name="Liang C."/>
            <person name="Lipzen A."/>
            <person name="Lutzoni F."/>
            <person name="Magnuson J."/>
            <person name="Mondo S."/>
            <person name="Nolan M."/>
            <person name="Ohm R."/>
            <person name="Pangilinan J."/>
            <person name="Park H.-J."/>
            <person name="Ramirez L."/>
            <person name="Alfaro M."/>
            <person name="Sun H."/>
            <person name="Tritt A."/>
            <person name="Yoshinaga Y."/>
            <person name="Zwiers L.-H."/>
            <person name="Turgeon B."/>
            <person name="Goodwin S."/>
            <person name="Spatafora J."/>
            <person name="Crous P."/>
            <person name="Grigoriev I."/>
        </authorList>
    </citation>
    <scope>NUCLEOTIDE SEQUENCE</scope>
    <source>
        <strain evidence="2">CBS 122368</strain>
    </source>
</reference>
<dbReference type="RefSeq" id="XP_033683839.1">
    <property type="nucleotide sequence ID" value="XM_033821868.1"/>
</dbReference>
<evidence type="ECO:0000313" key="2">
    <source>
        <dbReference type="EMBL" id="KAF2248835.1"/>
    </source>
</evidence>
<dbReference type="InterPro" id="IPR012912">
    <property type="entry name" value="Plasmid_pRiA4b_Orf3-like"/>
</dbReference>
<accession>A0A6A6IE30</accession>
<evidence type="ECO:0000259" key="1">
    <source>
        <dbReference type="Pfam" id="PF07929"/>
    </source>
</evidence>
<dbReference type="AlphaFoldDB" id="A0A6A6IE30"/>
<proteinExistence type="predicted"/>
<protein>
    <recommendedName>
        <fullName evidence="1">Plasmid pRiA4b Orf3-like domain-containing protein</fullName>
    </recommendedName>
</protein>
<name>A0A6A6IE30_9PLEO</name>
<dbReference type="Pfam" id="PF07929">
    <property type="entry name" value="PRiA4_ORF3"/>
    <property type="match status" value="1"/>
</dbReference>
<dbReference type="SUPFAM" id="SSF159941">
    <property type="entry name" value="MM3350-like"/>
    <property type="match status" value="1"/>
</dbReference>
<dbReference type="Gene3D" id="3.10.290.30">
    <property type="entry name" value="MM3350-like"/>
    <property type="match status" value="1"/>
</dbReference>
<evidence type="ECO:0000313" key="3">
    <source>
        <dbReference type="Proteomes" id="UP000800094"/>
    </source>
</evidence>
<organism evidence="2 3">
    <name type="scientific">Trematosphaeria pertusa</name>
    <dbReference type="NCBI Taxonomy" id="390896"/>
    <lineage>
        <taxon>Eukaryota</taxon>
        <taxon>Fungi</taxon>
        <taxon>Dikarya</taxon>
        <taxon>Ascomycota</taxon>
        <taxon>Pezizomycotina</taxon>
        <taxon>Dothideomycetes</taxon>
        <taxon>Pleosporomycetidae</taxon>
        <taxon>Pleosporales</taxon>
        <taxon>Massarineae</taxon>
        <taxon>Trematosphaeriaceae</taxon>
        <taxon>Trematosphaeria</taxon>
    </lineage>
</organism>
<dbReference type="GeneID" id="54575198"/>
<sequence length="190" mass="22159">MPPMPEEHIGLWRPPPVSLPEPTTDHVVLKFILETLPKIFRTIRMPLNYHFGHLHYLLQYTMGWTNLHLHKFDVCGPMELYKSQGRKGAVKKYGEDLVYVHQIGHDTSGDPGSAFSREETRILLSGVWNHENEHRDLANGALMCAYLPPAMRQHLFLSTWLNRFANENICVCYMHDVRSWTYLFRLFGLV</sequence>
<dbReference type="EMBL" id="ML987195">
    <property type="protein sequence ID" value="KAF2248835.1"/>
    <property type="molecule type" value="Genomic_DNA"/>
</dbReference>